<gene>
    <name evidence="2" type="ORF">P0Y49_04810</name>
</gene>
<evidence type="ECO:0000259" key="1">
    <source>
        <dbReference type="PROSITE" id="PS51534"/>
    </source>
</evidence>
<name>A0AAJ5WD17_9SPHI</name>
<proteinExistence type="predicted"/>
<evidence type="ECO:0000313" key="3">
    <source>
        <dbReference type="Proteomes" id="UP001214530"/>
    </source>
</evidence>
<dbReference type="Pfam" id="PF08357">
    <property type="entry name" value="SEFIR"/>
    <property type="match status" value="1"/>
</dbReference>
<dbReference type="Gene3D" id="3.40.50.11530">
    <property type="match status" value="1"/>
</dbReference>
<evidence type="ECO:0000313" key="2">
    <source>
        <dbReference type="EMBL" id="WEK20457.1"/>
    </source>
</evidence>
<organism evidence="2 3">
    <name type="scientific">Candidatus Pedobacter colombiensis</name>
    <dbReference type="NCBI Taxonomy" id="3121371"/>
    <lineage>
        <taxon>Bacteria</taxon>
        <taxon>Pseudomonadati</taxon>
        <taxon>Bacteroidota</taxon>
        <taxon>Sphingobacteriia</taxon>
        <taxon>Sphingobacteriales</taxon>
        <taxon>Sphingobacteriaceae</taxon>
        <taxon>Pedobacter</taxon>
    </lineage>
</organism>
<dbReference type="Proteomes" id="UP001214530">
    <property type="component" value="Chromosome"/>
</dbReference>
<dbReference type="PROSITE" id="PS51534">
    <property type="entry name" value="SEFIR"/>
    <property type="match status" value="1"/>
</dbReference>
<reference evidence="2" key="1">
    <citation type="submission" date="2023-03" db="EMBL/GenBank/DDBJ databases">
        <title>Andean soil-derived lignocellulolytic bacterial consortium as a source of novel taxa and putative plastic-active enzymes.</title>
        <authorList>
            <person name="Diaz-Garcia L."/>
            <person name="Chuvochina M."/>
            <person name="Feuerriegel G."/>
            <person name="Bunk B."/>
            <person name="Sproer C."/>
            <person name="Streit W.R."/>
            <person name="Rodriguez L.M."/>
            <person name="Overmann J."/>
            <person name="Jimenez D.J."/>
        </authorList>
    </citation>
    <scope>NUCLEOTIDE SEQUENCE</scope>
    <source>
        <strain evidence="2">MAG 3858</strain>
    </source>
</reference>
<dbReference type="EMBL" id="CP119313">
    <property type="protein sequence ID" value="WEK20457.1"/>
    <property type="molecule type" value="Genomic_DNA"/>
</dbReference>
<dbReference type="InterPro" id="IPR013568">
    <property type="entry name" value="SEFIR_dom"/>
</dbReference>
<feature type="domain" description="SEFIR" evidence="1">
    <location>
        <begin position="159"/>
        <end position="291"/>
    </location>
</feature>
<sequence length="476" mass="54761">MNDFYHISTDEKSLEHPLQMNNLGLRRIMAIIGQFKRNDWDGRSSQSSKHYRDTTPKDYDAQFALRLLKTDPPYEIDILLDHHYNHYVARFDDPKRFLKHVKYVILPLLQNNSKGEVYIELTEDWLIEKEQEMTSVKVIPAKNQENIPAPSDKTVVITNEEVFISYSWDSEEYVQKVVEFTDFLRTKGFHAHLDVMLSQNETSINFVKMMHQSMGNHKKVVVVLSKGYKVKAESFTGGVGEEFVLLLNDIKQSPKKYILISFEGRSDEIIPFGLRGREIIDLSDPKGEEQLYRKLMDEPEYSFSDVASEKPKLAPVKINEFQALVPSKMISIENPLVTPDGSHSQGGLYKHIDFKLILNFKNTSSKTIDGLAYSLRVKQQLAPEYYGQTAEEGYFLFTEDISQKVYPGLTVKSTAYKLKVANHTISQILGTRILITVFTDHGSFSKEFEVEQLIEIKPPNENHLEAIPLTQDLFGY</sequence>
<keyword evidence="2" id="KW-0675">Receptor</keyword>
<protein>
    <submittedName>
        <fullName evidence="2">Toll/interleukin-1 receptor domain-containing protein</fullName>
    </submittedName>
</protein>
<accession>A0AAJ5WD17</accession>
<dbReference type="AlphaFoldDB" id="A0AAJ5WD17"/>